<comment type="caution">
    <text evidence="3">The sequence shown here is derived from an EMBL/GenBank/DDBJ whole genome shotgun (WGS) entry which is preliminary data.</text>
</comment>
<evidence type="ECO:0000313" key="4">
    <source>
        <dbReference type="Proteomes" id="UP000808146"/>
    </source>
</evidence>
<feature type="signal peptide" evidence="1">
    <location>
        <begin position="1"/>
        <end position="17"/>
    </location>
</feature>
<dbReference type="EMBL" id="JADKBR010000001">
    <property type="protein sequence ID" value="MBK8889143.1"/>
    <property type="molecule type" value="Genomic_DNA"/>
</dbReference>
<evidence type="ECO:0000256" key="1">
    <source>
        <dbReference type="SAM" id="SignalP"/>
    </source>
</evidence>
<evidence type="ECO:0000313" key="3">
    <source>
        <dbReference type="EMBL" id="MBK8889143.1"/>
    </source>
</evidence>
<dbReference type="AlphaFoldDB" id="A0A9D7QJY6"/>
<dbReference type="Gene3D" id="1.10.890.40">
    <property type="match status" value="1"/>
</dbReference>
<feature type="chain" id="PRO_5038855204" description="Rap1a immunity protein domain-containing protein" evidence="1">
    <location>
        <begin position="18"/>
        <end position="130"/>
    </location>
</feature>
<evidence type="ECO:0000259" key="2">
    <source>
        <dbReference type="Pfam" id="PF18602"/>
    </source>
</evidence>
<feature type="domain" description="Rap1a immunity protein" evidence="2">
    <location>
        <begin position="19"/>
        <end position="122"/>
    </location>
</feature>
<reference evidence="3" key="1">
    <citation type="submission" date="2020-10" db="EMBL/GenBank/DDBJ databases">
        <title>Connecting structure to function with the recovery of over 1000 high-quality activated sludge metagenome-assembled genomes encoding full-length rRNA genes using long-read sequencing.</title>
        <authorList>
            <person name="Singleton C.M."/>
            <person name="Petriglieri F."/>
            <person name="Kristensen J.M."/>
            <person name="Kirkegaard R.H."/>
            <person name="Michaelsen T.Y."/>
            <person name="Andersen M.H."/>
            <person name="Karst S.M."/>
            <person name="Dueholm M.S."/>
            <person name="Nielsen P.H."/>
            <person name="Albertsen M."/>
        </authorList>
    </citation>
    <scope>NUCLEOTIDE SEQUENCE</scope>
    <source>
        <strain evidence="3">OdNE_18-Q3-R46-58_BAT3C.305</strain>
    </source>
</reference>
<keyword evidence="1" id="KW-0732">Signal</keyword>
<sequence length="130" mass="13975">MKLIALLAFLFILPAHAYSGKELRADCLAAEGNLAASPEPDQPSRGARCLGYLEGFVDGYAISDHLAETVGVKLNAFCLPKSRDLTSRLVRSVLAHLDRQPPNPEGSTATLVAAALSRTFPCTELLEPRK</sequence>
<name>A0A9D7QJY6_9RHOO</name>
<dbReference type="Proteomes" id="UP000808146">
    <property type="component" value="Unassembled WGS sequence"/>
</dbReference>
<protein>
    <recommendedName>
        <fullName evidence="2">Rap1a immunity protein domain-containing protein</fullName>
    </recommendedName>
</protein>
<dbReference type="InterPro" id="IPR041238">
    <property type="entry name" value="Rap1a"/>
</dbReference>
<organism evidence="3 4">
    <name type="scientific">Candidatus Dechloromonas phosphorivorans</name>
    <dbReference type="NCBI Taxonomy" id="2899244"/>
    <lineage>
        <taxon>Bacteria</taxon>
        <taxon>Pseudomonadati</taxon>
        <taxon>Pseudomonadota</taxon>
        <taxon>Betaproteobacteria</taxon>
        <taxon>Rhodocyclales</taxon>
        <taxon>Azonexaceae</taxon>
        <taxon>Dechloromonas</taxon>
    </lineage>
</organism>
<accession>A0A9D7QJY6</accession>
<dbReference type="Pfam" id="PF18602">
    <property type="entry name" value="Rap1a"/>
    <property type="match status" value="1"/>
</dbReference>
<gene>
    <name evidence="3" type="ORF">IPN75_01570</name>
</gene>
<proteinExistence type="predicted"/>